<keyword evidence="4" id="KW-0175">Coiled coil</keyword>
<dbReference type="SMART" id="SM00242">
    <property type="entry name" value="MYSc"/>
    <property type="match status" value="1"/>
</dbReference>
<evidence type="ECO:0000313" key="11">
    <source>
        <dbReference type="Proteomes" id="UP000053660"/>
    </source>
</evidence>
<protein>
    <submittedName>
        <fullName evidence="10">Myosin head</fullName>
    </submittedName>
</protein>
<evidence type="ECO:0000256" key="2">
    <source>
        <dbReference type="ARBA" id="ARBA00022741"/>
    </source>
</evidence>
<dbReference type="Gene3D" id="3.40.850.10">
    <property type="entry name" value="Kinesin motor domain"/>
    <property type="match status" value="2"/>
</dbReference>
<keyword evidence="3 8" id="KW-0067">ATP-binding</keyword>
<feature type="domain" description="Myosin motor" evidence="9">
    <location>
        <begin position="1"/>
        <end position="564"/>
    </location>
</feature>
<sequence>MPPHIFAVTDEAYRNMLQEREDQSILCTGESGAGKTENTKKVIQYLAYIAGHRSHKVSVMLVANFYVFHYYTFQHSIDQKALLLEPSVGNYRFLSNGDITLPGVNDATEYKETMQAMKIVGFLDSEIQAILRIVSAVLLFGNLRFSQESKNSDQAVLINDGVAQKICNLLGLNLGEIMKAFLRPKIKVGREYVHRSQNEEQAKFSVGAIAKASYERLFRWLVQRLNKSLDRTRQHAVSFVGILDIAGFEIFEMNSFEQLCINYTNEKLQQLFNNTMFEKEQQEYLNEGLEWDMIDFGLNLKPTIDLIEKPMGVLSTLDDICLFPQGNDVGFVERLAAQQQSHPKYIVPEMRSKSDFAIVHYAGRVDYQAKGWRVKNMDPLNENVVELLQLSKDNLVCEIWKDVSDMCCMGAAEVDEAAAVFGARVKKGMFRTVSQMHKEQLTRLMTTLNNTAPHFVRCIIPNHEKKHGVLNAHLVLDQLRCNGVLEGIRICRQGFPNRITFQEFRQRYEKLLAPQAIPHGFMDGREAVRRILEAIDVQPSLYRIGQSKVFFRTGVIAGLEEDRDEKLAALMIQFQAVCRGLLARQNFNRRREQATAIRILQRNGRAFMRLREWQWWRLFVKIALLKFGEERNRLQEKLDLESMERAEADEARQRIAARKVIIA</sequence>
<dbReference type="Gene3D" id="1.20.5.4820">
    <property type="match status" value="1"/>
</dbReference>
<comment type="similarity">
    <text evidence="1 8">Belongs to the TRAFAC class myosin-kinesin ATPase superfamily. Myosin family.</text>
</comment>
<dbReference type="PROSITE" id="PS51456">
    <property type="entry name" value="MYOSIN_MOTOR"/>
    <property type="match status" value="1"/>
</dbReference>
<organism evidence="10 11">
    <name type="scientific">Oesophagostomum dentatum</name>
    <name type="common">Nodular worm</name>
    <dbReference type="NCBI Taxonomy" id="61180"/>
    <lineage>
        <taxon>Eukaryota</taxon>
        <taxon>Metazoa</taxon>
        <taxon>Ecdysozoa</taxon>
        <taxon>Nematoda</taxon>
        <taxon>Chromadorea</taxon>
        <taxon>Rhabditida</taxon>
        <taxon>Rhabditina</taxon>
        <taxon>Rhabditomorpha</taxon>
        <taxon>Strongyloidea</taxon>
        <taxon>Strongylidae</taxon>
        <taxon>Oesophagostomum</taxon>
    </lineage>
</organism>
<keyword evidence="7 8" id="KW-0009">Actin-binding</keyword>
<dbReference type="GO" id="GO:0051015">
    <property type="term" value="F:actin filament binding"/>
    <property type="evidence" value="ECO:0007669"/>
    <property type="project" value="TreeGrafter"/>
</dbReference>
<evidence type="ECO:0000256" key="8">
    <source>
        <dbReference type="PROSITE-ProRule" id="PRU00782"/>
    </source>
</evidence>
<keyword evidence="6 8" id="KW-0505">Motor protein</keyword>
<dbReference type="AlphaFoldDB" id="A0A0B1T5X6"/>
<accession>A0A0B1T5X6</accession>
<dbReference type="GO" id="GO:0007015">
    <property type="term" value="P:actin filament organization"/>
    <property type="evidence" value="ECO:0007669"/>
    <property type="project" value="TreeGrafter"/>
</dbReference>
<gene>
    <name evidence="10" type="ORF">OESDEN_08975</name>
</gene>
<dbReference type="Gene3D" id="1.20.58.530">
    <property type="match status" value="1"/>
</dbReference>
<dbReference type="Proteomes" id="UP000053660">
    <property type="component" value="Unassembled WGS sequence"/>
</dbReference>
<evidence type="ECO:0000256" key="5">
    <source>
        <dbReference type="ARBA" id="ARBA00023123"/>
    </source>
</evidence>
<name>A0A0B1T5X6_OESDE</name>
<feature type="binding site" evidence="8">
    <location>
        <begin position="29"/>
        <end position="36"/>
    </location>
    <ligand>
        <name>ATP</name>
        <dbReference type="ChEBI" id="CHEBI:30616"/>
    </ligand>
</feature>
<dbReference type="Gene3D" id="1.20.120.720">
    <property type="entry name" value="Myosin VI head, motor domain, U50 subdomain"/>
    <property type="match status" value="1"/>
</dbReference>
<dbReference type="Pfam" id="PF00063">
    <property type="entry name" value="Myosin_head"/>
    <property type="match status" value="2"/>
</dbReference>
<evidence type="ECO:0000256" key="3">
    <source>
        <dbReference type="ARBA" id="ARBA00022840"/>
    </source>
</evidence>
<dbReference type="PROSITE" id="PS50096">
    <property type="entry name" value="IQ"/>
    <property type="match status" value="1"/>
</dbReference>
<keyword evidence="2 8" id="KW-0547">Nucleotide-binding</keyword>
<proteinExistence type="inferred from homology"/>
<dbReference type="SUPFAM" id="SSF52540">
    <property type="entry name" value="P-loop containing nucleoside triphosphate hydrolases"/>
    <property type="match status" value="1"/>
</dbReference>
<keyword evidence="5 8" id="KW-0518">Myosin</keyword>
<evidence type="ECO:0000256" key="4">
    <source>
        <dbReference type="ARBA" id="ARBA00023054"/>
    </source>
</evidence>
<dbReference type="InterPro" id="IPR027417">
    <property type="entry name" value="P-loop_NTPase"/>
</dbReference>
<dbReference type="PRINTS" id="PR00193">
    <property type="entry name" value="MYOSINHEAVY"/>
</dbReference>
<keyword evidence="11" id="KW-1185">Reference proteome</keyword>
<feature type="region of interest" description="Actin-binding" evidence="8">
    <location>
        <begin position="441"/>
        <end position="463"/>
    </location>
</feature>
<dbReference type="GO" id="GO:0005737">
    <property type="term" value="C:cytoplasm"/>
    <property type="evidence" value="ECO:0007669"/>
    <property type="project" value="TreeGrafter"/>
</dbReference>
<dbReference type="EMBL" id="KN552283">
    <property type="protein sequence ID" value="KHJ91167.1"/>
    <property type="molecule type" value="Genomic_DNA"/>
</dbReference>
<dbReference type="GO" id="GO:0005524">
    <property type="term" value="F:ATP binding"/>
    <property type="evidence" value="ECO:0007669"/>
    <property type="project" value="UniProtKB-UniRule"/>
</dbReference>
<dbReference type="GO" id="GO:0000146">
    <property type="term" value="F:microfilament motor activity"/>
    <property type="evidence" value="ECO:0007669"/>
    <property type="project" value="TreeGrafter"/>
</dbReference>
<dbReference type="InterPro" id="IPR036961">
    <property type="entry name" value="Kinesin_motor_dom_sf"/>
</dbReference>
<dbReference type="Gene3D" id="1.10.10.820">
    <property type="match status" value="1"/>
</dbReference>
<dbReference type="GO" id="GO:0016459">
    <property type="term" value="C:myosin complex"/>
    <property type="evidence" value="ECO:0007669"/>
    <property type="project" value="UniProtKB-KW"/>
</dbReference>
<evidence type="ECO:0000256" key="1">
    <source>
        <dbReference type="ARBA" id="ARBA00008314"/>
    </source>
</evidence>
<dbReference type="InterPro" id="IPR001609">
    <property type="entry name" value="Myosin_head_motor_dom-like"/>
</dbReference>
<dbReference type="FunFam" id="1.20.120.720:FF:000001">
    <property type="entry name" value="Myosin heavy chain, muscle"/>
    <property type="match status" value="1"/>
</dbReference>
<evidence type="ECO:0000259" key="9">
    <source>
        <dbReference type="PROSITE" id="PS51456"/>
    </source>
</evidence>
<dbReference type="GO" id="GO:0016020">
    <property type="term" value="C:membrane"/>
    <property type="evidence" value="ECO:0007669"/>
    <property type="project" value="TreeGrafter"/>
</dbReference>
<dbReference type="PANTHER" id="PTHR13140">
    <property type="entry name" value="MYOSIN"/>
    <property type="match status" value="1"/>
</dbReference>
<reference evidence="10 11" key="1">
    <citation type="submission" date="2014-03" db="EMBL/GenBank/DDBJ databases">
        <title>Draft genome of the hookworm Oesophagostomum dentatum.</title>
        <authorList>
            <person name="Mitreva M."/>
        </authorList>
    </citation>
    <scope>NUCLEOTIDE SEQUENCE [LARGE SCALE GENOMIC DNA]</scope>
    <source>
        <strain evidence="10 11">OD-Hann</strain>
    </source>
</reference>
<dbReference type="OrthoDB" id="10055605at2759"/>
<dbReference type="PANTHER" id="PTHR13140:SF857">
    <property type="entry name" value="MYOSIN-11"/>
    <property type="match status" value="1"/>
</dbReference>
<dbReference type="FunFam" id="1.20.5.4820:FF:000002">
    <property type="entry name" value="Myosin heavy chain 10"/>
    <property type="match status" value="1"/>
</dbReference>
<evidence type="ECO:0000256" key="6">
    <source>
        <dbReference type="ARBA" id="ARBA00023175"/>
    </source>
</evidence>
<evidence type="ECO:0000313" key="10">
    <source>
        <dbReference type="EMBL" id="KHJ91167.1"/>
    </source>
</evidence>
<evidence type="ECO:0000256" key="7">
    <source>
        <dbReference type="ARBA" id="ARBA00023203"/>
    </source>
</evidence>